<accession>Q6KG98</accession>
<dbReference type="EMBL" id="AF320576">
    <property type="protein sequence ID" value="AAQ14720.1"/>
    <property type="molecule type" value="Genomic_DNA"/>
</dbReference>
<proteinExistence type="predicted"/>
<evidence type="ECO:0000313" key="2">
    <source>
        <dbReference type="Proteomes" id="UP000009070"/>
    </source>
</evidence>
<sequence length="67" mass="7766">MDNVKVKRFLSKAFNIFFNIIRRSLISHPITFLSDYLLPSLTSNFSFGHTVKLFFTQIVLSSLFAVH</sequence>
<dbReference type="Proteomes" id="UP000009070">
    <property type="component" value="Segment"/>
</dbReference>
<organism evidence="1 2">
    <name type="scientific">Salmonella phage Felix O1 (isolate Felix O1-VT1)</name>
    <name type="common">Bacteriophage Felix O1</name>
    <dbReference type="NCBI Taxonomy" id="1283336"/>
    <lineage>
        <taxon>Viruses</taxon>
        <taxon>Duplodnaviria</taxon>
        <taxon>Heunggongvirae</taxon>
        <taxon>Uroviricota</taxon>
        <taxon>Caudoviricetes</taxon>
        <taxon>Andersonviridae</taxon>
        <taxon>Ounavirinae</taxon>
        <taxon>Felixounavirus</taxon>
        <taxon>Felixounavirus felixO1</taxon>
    </lineage>
</organism>
<reference evidence="1 2" key="1">
    <citation type="submission" date="2000-11" db="EMBL/GenBank/DDBJ databases">
        <title>Bacteriophage Felix O1: Genetic Characterization.</title>
        <authorList>
            <person name="Sriranganathan N."/>
            <person name="Whichard J.M."/>
            <person name="Pierson F.W."/>
            <person name="Kapur V."/>
            <person name="Weigt L.A."/>
        </authorList>
    </citation>
    <scope>NUCLEOTIDE SEQUENCE [LARGE SCALE GENOMIC DNA]</scope>
    <source>
        <strain evidence="1">Felix O1-VT1</strain>
    </source>
</reference>
<evidence type="ECO:0000313" key="1">
    <source>
        <dbReference type="EMBL" id="AAQ14720.1"/>
    </source>
</evidence>
<organismHost>
    <name type="scientific">Salmonella</name>
    <dbReference type="NCBI Taxonomy" id="590"/>
</organismHost>
<name>Q6KG98_BPFO1</name>
<protein>
    <submittedName>
        <fullName evidence="1">Uncharacterized protein</fullName>
    </submittedName>
</protein>
<keyword evidence="2" id="KW-1185">Reference proteome</keyword>